<feature type="region of interest" description="Disordered" evidence="1">
    <location>
        <begin position="119"/>
        <end position="155"/>
    </location>
</feature>
<evidence type="ECO:0000313" key="3">
    <source>
        <dbReference type="Proteomes" id="UP000077266"/>
    </source>
</evidence>
<dbReference type="AlphaFoldDB" id="A0A165PPZ5"/>
<dbReference type="EMBL" id="KV425888">
    <property type="protein sequence ID" value="KZW02501.1"/>
    <property type="molecule type" value="Genomic_DNA"/>
</dbReference>
<proteinExistence type="predicted"/>
<dbReference type="InParanoid" id="A0A165PPZ5"/>
<protein>
    <submittedName>
        <fullName evidence="2">Uncharacterized protein</fullName>
    </submittedName>
</protein>
<evidence type="ECO:0000256" key="1">
    <source>
        <dbReference type="SAM" id="MobiDB-lite"/>
    </source>
</evidence>
<accession>A0A165PPZ5</accession>
<gene>
    <name evidence="2" type="ORF">EXIGLDRAFT_829371</name>
</gene>
<name>A0A165PPZ5_EXIGL</name>
<dbReference type="Proteomes" id="UP000077266">
    <property type="component" value="Unassembled WGS sequence"/>
</dbReference>
<organism evidence="2 3">
    <name type="scientific">Exidia glandulosa HHB12029</name>
    <dbReference type="NCBI Taxonomy" id="1314781"/>
    <lineage>
        <taxon>Eukaryota</taxon>
        <taxon>Fungi</taxon>
        <taxon>Dikarya</taxon>
        <taxon>Basidiomycota</taxon>
        <taxon>Agaricomycotina</taxon>
        <taxon>Agaricomycetes</taxon>
        <taxon>Auriculariales</taxon>
        <taxon>Exidiaceae</taxon>
        <taxon>Exidia</taxon>
    </lineage>
</organism>
<evidence type="ECO:0000313" key="2">
    <source>
        <dbReference type="EMBL" id="KZW02501.1"/>
    </source>
</evidence>
<keyword evidence="3" id="KW-1185">Reference proteome</keyword>
<sequence length="190" mass="20457">MFQQRSQFSDITTIAGYHYFVDQLSFVAQSYEERAPVAPRSYCDALTQGTVVPPLYMPSAVNADVVSAKMANDDGIYYGPLRPADVGVIARPVRPVAKVVTPHQQYMIDLIRYGDSAVSPSSSSVDSTPSRPALSVSTSSSSSSTSSSTLVTPSGSPLVDIKDIDLDVDGKLELYHDLVAFVDNLVKDDD</sequence>
<reference evidence="2 3" key="1">
    <citation type="journal article" date="2016" name="Mol. Biol. Evol.">
        <title>Comparative Genomics of Early-Diverging Mushroom-Forming Fungi Provides Insights into the Origins of Lignocellulose Decay Capabilities.</title>
        <authorList>
            <person name="Nagy L.G."/>
            <person name="Riley R."/>
            <person name="Tritt A."/>
            <person name="Adam C."/>
            <person name="Daum C."/>
            <person name="Floudas D."/>
            <person name="Sun H."/>
            <person name="Yadav J.S."/>
            <person name="Pangilinan J."/>
            <person name="Larsson K.H."/>
            <person name="Matsuura K."/>
            <person name="Barry K."/>
            <person name="Labutti K."/>
            <person name="Kuo R."/>
            <person name="Ohm R.A."/>
            <person name="Bhattacharya S.S."/>
            <person name="Shirouzu T."/>
            <person name="Yoshinaga Y."/>
            <person name="Martin F.M."/>
            <person name="Grigoriev I.V."/>
            <person name="Hibbett D.S."/>
        </authorList>
    </citation>
    <scope>NUCLEOTIDE SEQUENCE [LARGE SCALE GENOMIC DNA]</scope>
    <source>
        <strain evidence="2 3">HHB12029</strain>
    </source>
</reference>